<reference evidence="3" key="1">
    <citation type="submission" date="2020-02" db="EMBL/GenBank/DDBJ databases">
        <authorList>
            <person name="Meier V. D."/>
        </authorList>
    </citation>
    <scope>NUCLEOTIDE SEQUENCE</scope>
    <source>
        <strain evidence="3">AVDCRST_MAG59</strain>
    </source>
</reference>
<keyword evidence="1" id="KW-0472">Membrane</keyword>
<proteinExistence type="predicted"/>
<dbReference type="EMBL" id="CADCWF010000066">
    <property type="protein sequence ID" value="CAA9544093.1"/>
    <property type="molecule type" value="Genomic_DNA"/>
</dbReference>
<feature type="transmembrane region" description="Helical" evidence="1">
    <location>
        <begin position="300"/>
        <end position="319"/>
    </location>
</feature>
<dbReference type="PANTHER" id="PTHR40057">
    <property type="entry name" value="SLR1162 PROTEIN"/>
    <property type="match status" value="1"/>
</dbReference>
<sequence>MASTSAAPAIGSGVTLVTQTRVRAEAEEAFARWQEQVDRAVGAFPGFVDREVIPPDPPTQVDWVILQRFAGEAAALAWLRSDERQRLVEAAQPMLVGHDDIHLVADGQEGRPPAPVSAVISTRLKPGAEAAYRAWEQRIAAAQAHAPGFQGCKLMPPIPGVQDDWVAILKFDSEEHLNGWIASPERSALLAEAGAFTDESHVRVVRTGFDQWFRVGAGTGPPPAAWKQNMLVLLALYPVVFLFGLLVGTPLLGQRLGMPFWLSLFVSNAAGTLILSRLVPLVSERFGWWLRPAPGAGERTSLVGGAIVVALYALFLFLFSRVS</sequence>
<evidence type="ECO:0000256" key="1">
    <source>
        <dbReference type="SAM" id="Phobius"/>
    </source>
</evidence>
<keyword evidence="1" id="KW-1133">Transmembrane helix</keyword>
<name>A0A6J4UBU3_9BACT</name>
<evidence type="ECO:0000313" key="3">
    <source>
        <dbReference type="EMBL" id="CAA9544093.1"/>
    </source>
</evidence>
<dbReference type="PROSITE" id="PS51725">
    <property type="entry name" value="ABM"/>
    <property type="match status" value="1"/>
</dbReference>
<dbReference type="Gene3D" id="3.30.70.100">
    <property type="match status" value="2"/>
</dbReference>
<dbReference type="InterPro" id="IPR007138">
    <property type="entry name" value="ABM_dom"/>
</dbReference>
<feature type="domain" description="ABM" evidence="2">
    <location>
        <begin position="14"/>
        <end position="104"/>
    </location>
</feature>
<feature type="transmembrane region" description="Helical" evidence="1">
    <location>
        <begin position="260"/>
        <end position="280"/>
    </location>
</feature>
<dbReference type="SUPFAM" id="SSF54909">
    <property type="entry name" value="Dimeric alpha+beta barrel"/>
    <property type="match status" value="2"/>
</dbReference>
<evidence type="ECO:0000259" key="2">
    <source>
        <dbReference type="PROSITE" id="PS51725"/>
    </source>
</evidence>
<keyword evidence="1" id="KW-0812">Transmembrane</keyword>
<dbReference type="Pfam" id="PF03992">
    <property type="entry name" value="ABM"/>
    <property type="match status" value="2"/>
</dbReference>
<gene>
    <name evidence="3" type="ORF">AVDCRST_MAG59-1113</name>
</gene>
<accession>A0A6J4UBU3</accession>
<protein>
    <recommendedName>
        <fullName evidence="2">ABM domain-containing protein</fullName>
    </recommendedName>
</protein>
<dbReference type="InterPro" id="IPR038762">
    <property type="entry name" value="ABM_predict"/>
</dbReference>
<dbReference type="InterPro" id="IPR011008">
    <property type="entry name" value="Dimeric_a/b-barrel"/>
</dbReference>
<organism evidence="3">
    <name type="scientific">uncultured Thermomicrobiales bacterium</name>
    <dbReference type="NCBI Taxonomy" id="1645740"/>
    <lineage>
        <taxon>Bacteria</taxon>
        <taxon>Pseudomonadati</taxon>
        <taxon>Thermomicrobiota</taxon>
        <taxon>Thermomicrobia</taxon>
        <taxon>Thermomicrobiales</taxon>
        <taxon>environmental samples</taxon>
    </lineage>
</organism>
<feature type="transmembrane region" description="Helical" evidence="1">
    <location>
        <begin position="230"/>
        <end position="253"/>
    </location>
</feature>
<dbReference type="PANTHER" id="PTHR40057:SF1">
    <property type="entry name" value="SLR1162 PROTEIN"/>
    <property type="match status" value="1"/>
</dbReference>
<dbReference type="AlphaFoldDB" id="A0A6J4UBU3"/>